<dbReference type="AlphaFoldDB" id="E0UDX0"/>
<dbReference type="HOGENOM" id="CLU_000445_89_6_3"/>
<dbReference type="Proteomes" id="UP000008206">
    <property type="component" value="Chromosome"/>
</dbReference>
<dbReference type="EMBL" id="CP002198">
    <property type="protein sequence ID" value="ADN16555.1"/>
    <property type="molecule type" value="Genomic_DNA"/>
</dbReference>
<feature type="domain" description="Histidine kinase" evidence="12">
    <location>
        <begin position="220"/>
        <end position="438"/>
    </location>
</feature>
<dbReference type="InterPro" id="IPR050428">
    <property type="entry name" value="TCS_sensor_his_kinase"/>
</dbReference>
<keyword evidence="10 11" id="KW-0472">Membrane</keyword>
<evidence type="ECO:0000256" key="8">
    <source>
        <dbReference type="ARBA" id="ARBA00022989"/>
    </source>
</evidence>
<dbReference type="InterPro" id="IPR036097">
    <property type="entry name" value="HisK_dim/P_sf"/>
</dbReference>
<comment type="catalytic activity">
    <reaction evidence="1">
        <text>ATP + protein L-histidine = ADP + protein N-phospho-L-histidine.</text>
        <dbReference type="EC" id="2.7.13.3"/>
    </reaction>
</comment>
<keyword evidence="7 13" id="KW-0418">Kinase</keyword>
<dbReference type="EC" id="2.7.13.3" evidence="3"/>
<dbReference type="Pfam" id="PF00512">
    <property type="entry name" value="HisKA"/>
    <property type="match status" value="1"/>
</dbReference>
<dbReference type="InterPro" id="IPR005467">
    <property type="entry name" value="His_kinase_dom"/>
</dbReference>
<dbReference type="InterPro" id="IPR003661">
    <property type="entry name" value="HisK_dim/P_dom"/>
</dbReference>
<evidence type="ECO:0000256" key="4">
    <source>
        <dbReference type="ARBA" id="ARBA00022553"/>
    </source>
</evidence>
<keyword evidence="6 11" id="KW-0812">Transmembrane</keyword>
<name>E0UDX0_GLOV7</name>
<dbReference type="GO" id="GO:0005886">
    <property type="term" value="C:plasma membrane"/>
    <property type="evidence" value="ECO:0007669"/>
    <property type="project" value="TreeGrafter"/>
</dbReference>
<feature type="transmembrane region" description="Helical" evidence="11">
    <location>
        <begin position="179"/>
        <end position="199"/>
    </location>
</feature>
<evidence type="ECO:0000256" key="7">
    <source>
        <dbReference type="ARBA" id="ARBA00022777"/>
    </source>
</evidence>
<dbReference type="RefSeq" id="WP_013324597.1">
    <property type="nucleotide sequence ID" value="NC_014501.1"/>
</dbReference>
<dbReference type="SUPFAM" id="SSF47384">
    <property type="entry name" value="Homodimeric domain of signal transducing histidine kinase"/>
    <property type="match status" value="1"/>
</dbReference>
<dbReference type="Gene3D" id="3.30.565.10">
    <property type="entry name" value="Histidine kinase-like ATPase, C-terminal domain"/>
    <property type="match status" value="1"/>
</dbReference>
<evidence type="ECO:0000256" key="10">
    <source>
        <dbReference type="ARBA" id="ARBA00023136"/>
    </source>
</evidence>
<dbReference type="SMART" id="SM00387">
    <property type="entry name" value="HATPase_c"/>
    <property type="match status" value="1"/>
</dbReference>
<dbReference type="CDD" id="cd00082">
    <property type="entry name" value="HisKA"/>
    <property type="match status" value="1"/>
</dbReference>
<dbReference type="KEGG" id="cyj:Cyan7822_4649"/>
<dbReference type="eggNOG" id="COG5002">
    <property type="taxonomic scope" value="Bacteria"/>
</dbReference>
<keyword evidence="5" id="KW-0808">Transferase</keyword>
<evidence type="ECO:0000256" key="6">
    <source>
        <dbReference type="ARBA" id="ARBA00022692"/>
    </source>
</evidence>
<dbReference type="GO" id="GO:0000155">
    <property type="term" value="F:phosphorelay sensor kinase activity"/>
    <property type="evidence" value="ECO:0007669"/>
    <property type="project" value="InterPro"/>
</dbReference>
<gene>
    <name evidence="13" type="ordered locus">Cyan7822_4649</name>
</gene>
<keyword evidence="14" id="KW-1185">Reference proteome</keyword>
<organism evidence="13 14">
    <name type="scientific">Gloeothece verrucosa (strain PCC 7822)</name>
    <name type="common">Cyanothece sp. (strain PCC 7822)</name>
    <dbReference type="NCBI Taxonomy" id="497965"/>
    <lineage>
        <taxon>Bacteria</taxon>
        <taxon>Bacillati</taxon>
        <taxon>Cyanobacteriota</taxon>
        <taxon>Cyanophyceae</taxon>
        <taxon>Oscillatoriophycideae</taxon>
        <taxon>Chroococcales</taxon>
        <taxon>Aphanothecaceae</taxon>
        <taxon>Gloeothece</taxon>
        <taxon>Gloeothece verrucosa</taxon>
    </lineage>
</organism>
<protein>
    <recommendedName>
        <fullName evidence="3">histidine kinase</fullName>
        <ecNumber evidence="3">2.7.13.3</ecNumber>
    </recommendedName>
</protein>
<evidence type="ECO:0000256" key="2">
    <source>
        <dbReference type="ARBA" id="ARBA00004370"/>
    </source>
</evidence>
<evidence type="ECO:0000313" key="13">
    <source>
        <dbReference type="EMBL" id="ADN16555.1"/>
    </source>
</evidence>
<evidence type="ECO:0000256" key="5">
    <source>
        <dbReference type="ARBA" id="ARBA00022679"/>
    </source>
</evidence>
<proteinExistence type="predicted"/>
<evidence type="ECO:0000259" key="12">
    <source>
        <dbReference type="PROSITE" id="PS50109"/>
    </source>
</evidence>
<dbReference type="PANTHER" id="PTHR45436">
    <property type="entry name" value="SENSOR HISTIDINE KINASE YKOH"/>
    <property type="match status" value="1"/>
</dbReference>
<evidence type="ECO:0000313" key="14">
    <source>
        <dbReference type="Proteomes" id="UP000008206"/>
    </source>
</evidence>
<dbReference type="InterPro" id="IPR036890">
    <property type="entry name" value="HATPase_C_sf"/>
</dbReference>
<dbReference type="InterPro" id="IPR003594">
    <property type="entry name" value="HATPase_dom"/>
</dbReference>
<evidence type="ECO:0000256" key="1">
    <source>
        <dbReference type="ARBA" id="ARBA00000085"/>
    </source>
</evidence>
<dbReference type="PRINTS" id="PR00344">
    <property type="entry name" value="BCTRLSENSOR"/>
</dbReference>
<dbReference type="Gene3D" id="1.10.287.130">
    <property type="match status" value="1"/>
</dbReference>
<dbReference type="Pfam" id="PF02518">
    <property type="entry name" value="HATPase_c"/>
    <property type="match status" value="1"/>
</dbReference>
<accession>E0UDX0</accession>
<reference evidence="14" key="1">
    <citation type="journal article" date="2011" name="MBio">
        <title>Novel metabolic attributes of the genus Cyanothece, comprising a group of unicellular nitrogen-fixing Cyanobacteria.</title>
        <authorList>
            <person name="Bandyopadhyay A."/>
            <person name="Elvitigala T."/>
            <person name="Welsh E."/>
            <person name="Stockel J."/>
            <person name="Liberton M."/>
            <person name="Min H."/>
            <person name="Sherman L.A."/>
            <person name="Pakrasi H.B."/>
        </authorList>
    </citation>
    <scope>NUCLEOTIDE SEQUENCE [LARGE SCALE GENOMIC DNA]</scope>
    <source>
        <strain evidence="14">PCC 7822</strain>
    </source>
</reference>
<keyword evidence="9" id="KW-0902">Two-component regulatory system</keyword>
<dbReference type="OrthoDB" id="9813151at2"/>
<keyword evidence="8 11" id="KW-1133">Transmembrane helix</keyword>
<dbReference type="SMART" id="SM00388">
    <property type="entry name" value="HisKA"/>
    <property type="match status" value="1"/>
</dbReference>
<dbReference type="PROSITE" id="PS50109">
    <property type="entry name" value="HIS_KIN"/>
    <property type="match status" value="1"/>
</dbReference>
<sequence>MSKKDKTQFFVNREFQTLHWRLLLSYLAVMVTILGTSAVVVYQFFSRSIYQQVDNRLLNLAQAASHSLITLKHDKNVIDDLPGRDFDHDGDLDIPWQNLRLPSQGVEWYAANEQRLAMAGTLFPTLPLKVGFEQQQHGQIRTLTIPAYSYPQGTPHLEGYIRVSESNQEVQKTLIQLRWGFGLGGTIAIILTGIGGMWLTRQSLGPVEQSFAQLKQFTADASHELRSPLTVIKTSVEVMQTHPERIHPADVEKFNGIVSATKQMSSLVENLLLLARTEKISDPYPQEWGLIPLHEVLEDLVDFLELTANAREINLKFEGLIEVFIKGDSEQLSRLFSNLLNNALQYTPQGGQVTVSLNQNERYVLVSVEDTGIGISSAQLPHIFDRFWRADDARCYRCEGTGLGLAIAQAIAHRHRGEITVKSQLGVGSCFQVRLPKA</sequence>
<dbReference type="STRING" id="497965.Cyan7822_4649"/>
<evidence type="ECO:0000256" key="9">
    <source>
        <dbReference type="ARBA" id="ARBA00023012"/>
    </source>
</evidence>
<keyword evidence="4" id="KW-0597">Phosphoprotein</keyword>
<dbReference type="FunFam" id="3.30.565.10:FF:000006">
    <property type="entry name" value="Sensor histidine kinase WalK"/>
    <property type="match status" value="1"/>
</dbReference>
<feature type="transmembrane region" description="Helical" evidence="11">
    <location>
        <begin position="20"/>
        <end position="42"/>
    </location>
</feature>
<dbReference type="PANTHER" id="PTHR45436:SF5">
    <property type="entry name" value="SENSOR HISTIDINE KINASE TRCS"/>
    <property type="match status" value="1"/>
</dbReference>
<evidence type="ECO:0000256" key="11">
    <source>
        <dbReference type="SAM" id="Phobius"/>
    </source>
</evidence>
<dbReference type="InterPro" id="IPR004358">
    <property type="entry name" value="Sig_transdc_His_kin-like_C"/>
</dbReference>
<dbReference type="SUPFAM" id="SSF55874">
    <property type="entry name" value="ATPase domain of HSP90 chaperone/DNA topoisomerase II/histidine kinase"/>
    <property type="match status" value="1"/>
</dbReference>
<evidence type="ECO:0000256" key="3">
    <source>
        <dbReference type="ARBA" id="ARBA00012438"/>
    </source>
</evidence>
<comment type="subcellular location">
    <subcellularLocation>
        <location evidence="2">Membrane</location>
    </subcellularLocation>
</comment>